<keyword evidence="1" id="KW-0812">Transmembrane</keyword>
<name>A0A6B3RBY1_9FLAO</name>
<evidence type="ECO:0000256" key="1">
    <source>
        <dbReference type="SAM" id="Phobius"/>
    </source>
</evidence>
<dbReference type="RefSeq" id="WP_164005729.1">
    <property type="nucleotide sequence ID" value="NZ_JAAIKD010000010.1"/>
</dbReference>
<evidence type="ECO:0000313" key="3">
    <source>
        <dbReference type="Proteomes" id="UP000478505"/>
    </source>
</evidence>
<comment type="caution">
    <text evidence="2">The sequence shown here is derived from an EMBL/GenBank/DDBJ whole genome shotgun (WGS) entry which is preliminary data.</text>
</comment>
<organism evidence="2 3">
    <name type="scientific">Psychroflexus aurantiacus</name>
    <dbReference type="NCBI Taxonomy" id="2709310"/>
    <lineage>
        <taxon>Bacteria</taxon>
        <taxon>Pseudomonadati</taxon>
        <taxon>Bacteroidota</taxon>
        <taxon>Flavobacteriia</taxon>
        <taxon>Flavobacteriales</taxon>
        <taxon>Flavobacteriaceae</taxon>
        <taxon>Psychroflexus</taxon>
    </lineage>
</organism>
<keyword evidence="3" id="KW-1185">Reference proteome</keyword>
<keyword evidence="1" id="KW-1133">Transmembrane helix</keyword>
<proteinExistence type="predicted"/>
<dbReference type="Proteomes" id="UP000478505">
    <property type="component" value="Unassembled WGS sequence"/>
</dbReference>
<gene>
    <name evidence="2" type="ORF">G3567_12895</name>
</gene>
<feature type="transmembrane region" description="Helical" evidence="1">
    <location>
        <begin position="60"/>
        <end position="85"/>
    </location>
</feature>
<protein>
    <recommendedName>
        <fullName evidence="4">YcxB-like protein</fullName>
    </recommendedName>
</protein>
<accession>A0A6B3RBY1</accession>
<evidence type="ECO:0008006" key="4">
    <source>
        <dbReference type="Google" id="ProtNLM"/>
    </source>
</evidence>
<dbReference type="AlphaFoldDB" id="A0A6B3RBY1"/>
<dbReference type="EMBL" id="JAAIKD010000010">
    <property type="protein sequence ID" value="NEV95034.1"/>
    <property type="molecule type" value="Genomic_DNA"/>
</dbReference>
<reference evidence="2 3" key="1">
    <citation type="submission" date="2020-02" db="EMBL/GenBank/DDBJ databases">
        <title>Flavobacteriaceae Psychroflexus bacterium YR1-1, complete genome.</title>
        <authorList>
            <person name="Li Y."/>
            <person name="Wu S."/>
        </authorList>
    </citation>
    <scope>NUCLEOTIDE SEQUENCE [LARGE SCALE GENOMIC DNA]</scope>
    <source>
        <strain evidence="2 3">YR1-1</strain>
    </source>
</reference>
<evidence type="ECO:0000313" key="2">
    <source>
        <dbReference type="EMBL" id="NEV95034.1"/>
    </source>
</evidence>
<feature type="transmembrane region" description="Helical" evidence="1">
    <location>
        <begin position="28"/>
        <end position="48"/>
    </location>
</feature>
<sequence length="170" mass="20195">MEITIFQKFKNYKRDCIKYFIYDTFDSFFKAFILIYLIILLIGLLNFIDELNFYPDIINMLIPSLGIGLLGMLIYSTFFLIRAVIKINKERKSLFEGEMHLSFSSEEINFLYDGNTYSFNLNEIKELKVIYGTAFFISIKNDILLRINHKEITNGSFLKLIEFIQAKWKR</sequence>
<keyword evidence="1" id="KW-0472">Membrane</keyword>